<keyword evidence="3" id="KW-1185">Reference proteome</keyword>
<name>A0A0C3S484_PHLG1</name>
<dbReference type="Proteomes" id="UP000053257">
    <property type="component" value="Unassembled WGS sequence"/>
</dbReference>
<reference evidence="2 3" key="1">
    <citation type="journal article" date="2014" name="PLoS Genet.">
        <title>Analysis of the Phlebiopsis gigantea genome, transcriptome and secretome provides insight into its pioneer colonization strategies of wood.</title>
        <authorList>
            <person name="Hori C."/>
            <person name="Ishida T."/>
            <person name="Igarashi K."/>
            <person name="Samejima M."/>
            <person name="Suzuki H."/>
            <person name="Master E."/>
            <person name="Ferreira P."/>
            <person name="Ruiz-Duenas F.J."/>
            <person name="Held B."/>
            <person name="Canessa P."/>
            <person name="Larrondo L.F."/>
            <person name="Schmoll M."/>
            <person name="Druzhinina I.S."/>
            <person name="Kubicek C.P."/>
            <person name="Gaskell J.A."/>
            <person name="Kersten P."/>
            <person name="St John F."/>
            <person name="Glasner J."/>
            <person name="Sabat G."/>
            <person name="Splinter BonDurant S."/>
            <person name="Syed K."/>
            <person name="Yadav J."/>
            <person name="Mgbeahuruike A.C."/>
            <person name="Kovalchuk A."/>
            <person name="Asiegbu F.O."/>
            <person name="Lackner G."/>
            <person name="Hoffmeister D."/>
            <person name="Rencoret J."/>
            <person name="Gutierrez A."/>
            <person name="Sun H."/>
            <person name="Lindquist E."/>
            <person name="Barry K."/>
            <person name="Riley R."/>
            <person name="Grigoriev I.V."/>
            <person name="Henrissat B."/>
            <person name="Kues U."/>
            <person name="Berka R.M."/>
            <person name="Martinez A.T."/>
            <person name="Covert S.F."/>
            <person name="Blanchette R.A."/>
            <person name="Cullen D."/>
        </authorList>
    </citation>
    <scope>NUCLEOTIDE SEQUENCE [LARGE SCALE GENOMIC DNA]</scope>
    <source>
        <strain evidence="2 3">11061_1 CR5-6</strain>
    </source>
</reference>
<dbReference type="HOGENOM" id="CLU_1525716_0_0_1"/>
<sequence>MTRSSLRVSFLHPARSAGKPGARLDHRSIVWAQIARRRNPVRPVRLDGGALCETACIWQKGPALPRFRAPPSPAAPAQQAPRAPVPSSLVGRTLQATMRGAISTASLSARPPLHQCPYDPDRVSFRCSSPRTRPCYSQPLPWQDLHSCDPSPRPPPTNMNLVLGEGDVPAKWCRPT</sequence>
<dbReference type="EMBL" id="KN840454">
    <property type="protein sequence ID" value="KIP10526.1"/>
    <property type="molecule type" value="Genomic_DNA"/>
</dbReference>
<organism evidence="2 3">
    <name type="scientific">Phlebiopsis gigantea (strain 11061_1 CR5-6)</name>
    <name type="common">White-rot fungus</name>
    <name type="synonym">Peniophora gigantea</name>
    <dbReference type="NCBI Taxonomy" id="745531"/>
    <lineage>
        <taxon>Eukaryota</taxon>
        <taxon>Fungi</taxon>
        <taxon>Dikarya</taxon>
        <taxon>Basidiomycota</taxon>
        <taxon>Agaricomycotina</taxon>
        <taxon>Agaricomycetes</taxon>
        <taxon>Polyporales</taxon>
        <taxon>Phanerochaetaceae</taxon>
        <taxon>Phlebiopsis</taxon>
    </lineage>
</organism>
<feature type="compositionally biased region" description="Low complexity" evidence="1">
    <location>
        <begin position="75"/>
        <end position="86"/>
    </location>
</feature>
<feature type="region of interest" description="Disordered" evidence="1">
    <location>
        <begin position="67"/>
        <end position="86"/>
    </location>
</feature>
<protein>
    <submittedName>
        <fullName evidence="2">Uncharacterized protein</fullName>
    </submittedName>
</protein>
<evidence type="ECO:0000313" key="3">
    <source>
        <dbReference type="Proteomes" id="UP000053257"/>
    </source>
</evidence>
<accession>A0A0C3S484</accession>
<evidence type="ECO:0000256" key="1">
    <source>
        <dbReference type="SAM" id="MobiDB-lite"/>
    </source>
</evidence>
<evidence type="ECO:0000313" key="2">
    <source>
        <dbReference type="EMBL" id="KIP10526.1"/>
    </source>
</evidence>
<gene>
    <name evidence="2" type="ORF">PHLGIDRAFT_232632</name>
</gene>
<dbReference type="AlphaFoldDB" id="A0A0C3S484"/>
<proteinExistence type="predicted"/>